<gene>
    <name evidence="2" type="ORF">DW352_02765</name>
</gene>
<keyword evidence="1" id="KW-0812">Transmembrane</keyword>
<evidence type="ECO:0000313" key="2">
    <source>
        <dbReference type="EMBL" id="AXK79534.1"/>
    </source>
</evidence>
<reference evidence="2 3" key="1">
    <citation type="submission" date="2018-07" db="EMBL/GenBank/DDBJ databases">
        <authorList>
            <person name="Quirk P.G."/>
            <person name="Krulwich T.A."/>
        </authorList>
    </citation>
    <scope>NUCLEOTIDE SEQUENCE [LARGE SCALE GENOMIC DNA]</scope>
    <source>
        <strain evidence="2 3">CC-BB4</strain>
    </source>
</reference>
<dbReference type="EMBL" id="CP031417">
    <property type="protein sequence ID" value="AXK79534.1"/>
    <property type="molecule type" value="Genomic_DNA"/>
</dbReference>
<dbReference type="Proteomes" id="UP000254889">
    <property type="component" value="Chromosome"/>
</dbReference>
<feature type="transmembrane region" description="Helical" evidence="1">
    <location>
        <begin position="47"/>
        <end position="69"/>
    </location>
</feature>
<organism evidence="2 3">
    <name type="scientific">Pseudolabrys taiwanensis</name>
    <dbReference type="NCBI Taxonomy" id="331696"/>
    <lineage>
        <taxon>Bacteria</taxon>
        <taxon>Pseudomonadati</taxon>
        <taxon>Pseudomonadota</taxon>
        <taxon>Alphaproteobacteria</taxon>
        <taxon>Hyphomicrobiales</taxon>
        <taxon>Xanthobacteraceae</taxon>
        <taxon>Pseudolabrys</taxon>
    </lineage>
</organism>
<feature type="transmembrane region" description="Helical" evidence="1">
    <location>
        <begin position="21"/>
        <end position="41"/>
    </location>
</feature>
<keyword evidence="1" id="KW-0472">Membrane</keyword>
<keyword evidence="1" id="KW-1133">Transmembrane helix</keyword>
<dbReference type="RefSeq" id="WP_115688320.1">
    <property type="nucleotide sequence ID" value="NZ_CP031417.1"/>
</dbReference>
<evidence type="ECO:0000256" key="1">
    <source>
        <dbReference type="SAM" id="Phobius"/>
    </source>
</evidence>
<dbReference type="AlphaFoldDB" id="A0A345ZRI7"/>
<sequence length="96" mass="10709">MFDTDVLREEHERCYAQRTRNTVVTALACVTIGALLTYLTALALPLMGLLVGLATLGLTLIISMIVYALSEPPGETFEEFAEIMYGHEARTFDMHR</sequence>
<protein>
    <submittedName>
        <fullName evidence="2">Uncharacterized protein</fullName>
    </submittedName>
</protein>
<accession>A0A345ZRI7</accession>
<name>A0A345ZRI7_9HYPH</name>
<evidence type="ECO:0000313" key="3">
    <source>
        <dbReference type="Proteomes" id="UP000254889"/>
    </source>
</evidence>
<keyword evidence="3" id="KW-1185">Reference proteome</keyword>
<proteinExistence type="predicted"/>
<dbReference type="KEGG" id="ptaw:DW352_02765"/>